<proteinExistence type="predicted"/>
<dbReference type="Proteomes" id="UP000051335">
    <property type="component" value="Unassembled WGS sequence"/>
</dbReference>
<feature type="signal peptide" evidence="2">
    <location>
        <begin position="1"/>
        <end position="20"/>
    </location>
</feature>
<keyword evidence="2" id="KW-0732">Signal</keyword>
<dbReference type="AlphaFoldDB" id="A0A0P9PF57"/>
<keyword evidence="4" id="KW-1185">Reference proteome</keyword>
<gene>
    <name evidence="3" type="ORF">ALO75_05056</name>
</gene>
<sequence>MMFKLRPHYAVLLLVAGGLAACGESSSLQVSDGTGPSPKLPEPNKTLIPTVNIAPA</sequence>
<evidence type="ECO:0000256" key="1">
    <source>
        <dbReference type="SAM" id="MobiDB-lite"/>
    </source>
</evidence>
<evidence type="ECO:0000313" key="4">
    <source>
        <dbReference type="Proteomes" id="UP000051335"/>
    </source>
</evidence>
<organism evidence="3 4">
    <name type="scientific">Pseudomonas syringae pv. coryli</name>
    <dbReference type="NCBI Taxonomy" id="317659"/>
    <lineage>
        <taxon>Bacteria</taxon>
        <taxon>Pseudomonadati</taxon>
        <taxon>Pseudomonadota</taxon>
        <taxon>Gammaproteobacteria</taxon>
        <taxon>Pseudomonadales</taxon>
        <taxon>Pseudomonadaceae</taxon>
        <taxon>Pseudomonas</taxon>
    </lineage>
</organism>
<comment type="caution">
    <text evidence="3">The sequence shown here is derived from an EMBL/GenBank/DDBJ whole genome shotgun (WGS) entry which is preliminary data.</text>
</comment>
<feature type="chain" id="PRO_5006165214" evidence="2">
    <location>
        <begin position="21"/>
        <end position="56"/>
    </location>
</feature>
<name>A0A0P9PF57_9PSED</name>
<feature type="non-terminal residue" evidence="3">
    <location>
        <position position="56"/>
    </location>
</feature>
<evidence type="ECO:0000313" key="3">
    <source>
        <dbReference type="EMBL" id="KPX11808.1"/>
    </source>
</evidence>
<reference evidence="3 4" key="1">
    <citation type="submission" date="2015-09" db="EMBL/GenBank/DDBJ databases">
        <title>Genome announcement of multiple Pseudomonas syringae strains.</title>
        <authorList>
            <person name="Thakur S."/>
            <person name="Wang P.W."/>
            <person name="Gong Y."/>
            <person name="Weir B.S."/>
            <person name="Guttman D.S."/>
        </authorList>
    </citation>
    <scope>NUCLEOTIDE SEQUENCE [LARGE SCALE GENOMIC DNA]</scope>
    <source>
        <strain evidence="3 4">ICMP17001</strain>
    </source>
</reference>
<protein>
    <submittedName>
        <fullName evidence="3">L-sorbosone dehydrogenase</fullName>
    </submittedName>
</protein>
<evidence type="ECO:0000256" key="2">
    <source>
        <dbReference type="SAM" id="SignalP"/>
    </source>
</evidence>
<dbReference type="PROSITE" id="PS51257">
    <property type="entry name" value="PROKAR_LIPOPROTEIN"/>
    <property type="match status" value="1"/>
</dbReference>
<accession>A0A0P9PF57</accession>
<feature type="region of interest" description="Disordered" evidence="1">
    <location>
        <begin position="26"/>
        <end position="56"/>
    </location>
</feature>
<dbReference type="EMBL" id="LJQC01000015">
    <property type="protein sequence ID" value="KPX11808.1"/>
    <property type="molecule type" value="Genomic_DNA"/>
</dbReference>